<feature type="domain" description="N-acetyltransferase" evidence="3">
    <location>
        <begin position="6"/>
        <end position="181"/>
    </location>
</feature>
<evidence type="ECO:0000259" key="3">
    <source>
        <dbReference type="PROSITE" id="PS51186"/>
    </source>
</evidence>
<evidence type="ECO:0000256" key="2">
    <source>
        <dbReference type="ARBA" id="ARBA00023315"/>
    </source>
</evidence>
<keyword evidence="1" id="KW-0808">Transferase</keyword>
<dbReference type="EnsemblProtists" id="EOD38436">
    <property type="protein sequence ID" value="EOD38436"/>
    <property type="gene ID" value="EMIHUDRAFT_224501"/>
</dbReference>
<dbReference type="CDD" id="cd04301">
    <property type="entry name" value="NAT_SF"/>
    <property type="match status" value="1"/>
</dbReference>
<dbReference type="Pfam" id="PF00583">
    <property type="entry name" value="Acetyltransf_1"/>
    <property type="match status" value="1"/>
</dbReference>
<organism evidence="4 5">
    <name type="scientific">Emiliania huxleyi (strain CCMP1516)</name>
    <dbReference type="NCBI Taxonomy" id="280463"/>
    <lineage>
        <taxon>Eukaryota</taxon>
        <taxon>Haptista</taxon>
        <taxon>Haptophyta</taxon>
        <taxon>Prymnesiophyceae</taxon>
        <taxon>Isochrysidales</taxon>
        <taxon>Noelaerhabdaceae</taxon>
        <taxon>Emiliania</taxon>
    </lineage>
</organism>
<dbReference type="RefSeq" id="XP_005790865.1">
    <property type="nucleotide sequence ID" value="XM_005790808.1"/>
</dbReference>
<keyword evidence="5" id="KW-1185">Reference proteome</keyword>
<dbReference type="AlphaFoldDB" id="A0A0D3KRQ1"/>
<dbReference type="InterPro" id="IPR016181">
    <property type="entry name" value="Acyl_CoA_acyltransferase"/>
</dbReference>
<dbReference type="Proteomes" id="UP000013827">
    <property type="component" value="Unassembled WGS sequence"/>
</dbReference>
<reference evidence="4" key="2">
    <citation type="submission" date="2024-10" db="UniProtKB">
        <authorList>
            <consortium name="EnsemblProtists"/>
        </authorList>
    </citation>
    <scope>IDENTIFICATION</scope>
</reference>
<evidence type="ECO:0000313" key="5">
    <source>
        <dbReference type="Proteomes" id="UP000013827"/>
    </source>
</evidence>
<proteinExistence type="predicted"/>
<protein>
    <recommendedName>
        <fullName evidence="3">N-acetyltransferase domain-containing protein</fullName>
    </recommendedName>
</protein>
<dbReference type="GO" id="GO:0016747">
    <property type="term" value="F:acyltransferase activity, transferring groups other than amino-acyl groups"/>
    <property type="evidence" value="ECO:0007669"/>
    <property type="project" value="InterPro"/>
</dbReference>
<dbReference type="GeneID" id="17283705"/>
<dbReference type="InterPro" id="IPR050832">
    <property type="entry name" value="Bact_Acetyltransf"/>
</dbReference>
<name>A0A0D3KRQ1_EMIH1</name>
<dbReference type="PaxDb" id="2903-EOD38436"/>
<accession>A0A0D3KRQ1</accession>
<evidence type="ECO:0000313" key="4">
    <source>
        <dbReference type="EnsemblProtists" id="EOD38436"/>
    </source>
</evidence>
<dbReference type="PANTHER" id="PTHR43877">
    <property type="entry name" value="AMINOALKYLPHOSPHONATE N-ACETYLTRANSFERASE-RELATED-RELATED"/>
    <property type="match status" value="1"/>
</dbReference>
<sequence length="184" mass="20443">MQNVAVSLRRAKPSDAVAIATICTDSFYGEHELKDGPIKFSQRAAVWSKVYLAVSRRLQFEGQRECRLVVASDARGGPLIGCVDLAERRFELTRDEMPSGGRHAWRPYVASLAVDRAYRRRGVARCLVGEAERVARSWGHGEVSAQNEPALAFYRREGLVVVFLSDAENVLCAAPARLYISLSF</sequence>
<keyword evidence="2" id="KW-0012">Acyltransferase</keyword>
<dbReference type="Gene3D" id="3.40.630.30">
    <property type="match status" value="1"/>
</dbReference>
<dbReference type="KEGG" id="ehx:EMIHUDRAFT_224501"/>
<dbReference type="PROSITE" id="PS51186">
    <property type="entry name" value="GNAT"/>
    <property type="match status" value="1"/>
</dbReference>
<dbReference type="SUPFAM" id="SSF55729">
    <property type="entry name" value="Acyl-CoA N-acyltransferases (Nat)"/>
    <property type="match status" value="1"/>
</dbReference>
<dbReference type="InterPro" id="IPR000182">
    <property type="entry name" value="GNAT_dom"/>
</dbReference>
<reference evidence="5" key="1">
    <citation type="journal article" date="2013" name="Nature">
        <title>Pan genome of the phytoplankton Emiliania underpins its global distribution.</title>
        <authorList>
            <person name="Read B.A."/>
            <person name="Kegel J."/>
            <person name="Klute M.J."/>
            <person name="Kuo A."/>
            <person name="Lefebvre S.C."/>
            <person name="Maumus F."/>
            <person name="Mayer C."/>
            <person name="Miller J."/>
            <person name="Monier A."/>
            <person name="Salamov A."/>
            <person name="Young J."/>
            <person name="Aguilar M."/>
            <person name="Claverie J.M."/>
            <person name="Frickenhaus S."/>
            <person name="Gonzalez K."/>
            <person name="Herman E.K."/>
            <person name="Lin Y.C."/>
            <person name="Napier J."/>
            <person name="Ogata H."/>
            <person name="Sarno A.F."/>
            <person name="Shmutz J."/>
            <person name="Schroeder D."/>
            <person name="de Vargas C."/>
            <person name="Verret F."/>
            <person name="von Dassow P."/>
            <person name="Valentin K."/>
            <person name="Van de Peer Y."/>
            <person name="Wheeler G."/>
            <person name="Dacks J.B."/>
            <person name="Delwiche C.F."/>
            <person name="Dyhrman S.T."/>
            <person name="Glockner G."/>
            <person name="John U."/>
            <person name="Richards T."/>
            <person name="Worden A.Z."/>
            <person name="Zhang X."/>
            <person name="Grigoriev I.V."/>
            <person name="Allen A.E."/>
            <person name="Bidle K."/>
            <person name="Borodovsky M."/>
            <person name="Bowler C."/>
            <person name="Brownlee C."/>
            <person name="Cock J.M."/>
            <person name="Elias M."/>
            <person name="Gladyshev V.N."/>
            <person name="Groth M."/>
            <person name="Guda C."/>
            <person name="Hadaegh A."/>
            <person name="Iglesias-Rodriguez M.D."/>
            <person name="Jenkins J."/>
            <person name="Jones B.M."/>
            <person name="Lawson T."/>
            <person name="Leese F."/>
            <person name="Lindquist E."/>
            <person name="Lobanov A."/>
            <person name="Lomsadze A."/>
            <person name="Malik S.B."/>
            <person name="Marsh M.E."/>
            <person name="Mackinder L."/>
            <person name="Mock T."/>
            <person name="Mueller-Roeber B."/>
            <person name="Pagarete A."/>
            <person name="Parker M."/>
            <person name="Probert I."/>
            <person name="Quesneville H."/>
            <person name="Raines C."/>
            <person name="Rensing S.A."/>
            <person name="Riano-Pachon D.M."/>
            <person name="Richier S."/>
            <person name="Rokitta S."/>
            <person name="Shiraiwa Y."/>
            <person name="Soanes D.M."/>
            <person name="van der Giezen M."/>
            <person name="Wahlund T.M."/>
            <person name="Williams B."/>
            <person name="Wilson W."/>
            <person name="Wolfe G."/>
            <person name="Wurch L.L."/>
        </authorList>
    </citation>
    <scope>NUCLEOTIDE SEQUENCE</scope>
</reference>
<evidence type="ECO:0000256" key="1">
    <source>
        <dbReference type="ARBA" id="ARBA00022679"/>
    </source>
</evidence>
<dbReference type="HOGENOM" id="CLU_1470826_0_0_1"/>